<feature type="region of interest" description="Disordered" evidence="1">
    <location>
        <begin position="16"/>
        <end position="38"/>
    </location>
</feature>
<gene>
    <name evidence="2" type="ORF">KME32_05350</name>
</gene>
<proteinExistence type="predicted"/>
<evidence type="ECO:0000313" key="3">
    <source>
        <dbReference type="Proteomes" id="UP000715781"/>
    </source>
</evidence>
<dbReference type="Proteomes" id="UP000715781">
    <property type="component" value="Unassembled WGS sequence"/>
</dbReference>
<sequence length="80" mass="8317">MTAVATLREATLRVSTSRGTLSAVPPGGNPQGRTASPTHCLPNAQCSLALSEAEGIPHAQCPMPHTQSPIPYVSKPRTVD</sequence>
<feature type="region of interest" description="Disordered" evidence="1">
    <location>
        <begin position="59"/>
        <end position="80"/>
    </location>
</feature>
<dbReference type="AlphaFoldDB" id="A0A951PVD9"/>
<protein>
    <submittedName>
        <fullName evidence="2">Uncharacterized protein</fullName>
    </submittedName>
</protein>
<accession>A0A951PVD9</accession>
<evidence type="ECO:0000313" key="2">
    <source>
        <dbReference type="EMBL" id="MBW4560575.1"/>
    </source>
</evidence>
<reference evidence="2" key="2">
    <citation type="journal article" date="2022" name="Microbiol. Resour. Announc.">
        <title>Metagenome Sequencing to Explore Phylogenomics of Terrestrial Cyanobacteria.</title>
        <authorList>
            <person name="Ward R.D."/>
            <person name="Stajich J.E."/>
            <person name="Johansen J.R."/>
            <person name="Huntemann M."/>
            <person name="Clum A."/>
            <person name="Foster B."/>
            <person name="Foster B."/>
            <person name="Roux S."/>
            <person name="Palaniappan K."/>
            <person name="Varghese N."/>
            <person name="Mukherjee S."/>
            <person name="Reddy T.B.K."/>
            <person name="Daum C."/>
            <person name="Copeland A."/>
            <person name="Chen I.A."/>
            <person name="Ivanova N.N."/>
            <person name="Kyrpides N.C."/>
            <person name="Shapiro N."/>
            <person name="Eloe-Fadrosh E.A."/>
            <person name="Pietrasiak N."/>
        </authorList>
    </citation>
    <scope>NUCLEOTIDE SEQUENCE</scope>
    <source>
        <strain evidence="2">JT2-VF2</strain>
    </source>
</reference>
<dbReference type="EMBL" id="JAHHHN010000002">
    <property type="protein sequence ID" value="MBW4560575.1"/>
    <property type="molecule type" value="Genomic_DNA"/>
</dbReference>
<name>A0A951PVD9_9NOST</name>
<comment type="caution">
    <text evidence="2">The sequence shown here is derived from an EMBL/GenBank/DDBJ whole genome shotgun (WGS) entry which is preliminary data.</text>
</comment>
<organism evidence="2 3">
    <name type="scientific">Mojavia pulchra JT2-VF2</name>
    <dbReference type="NCBI Taxonomy" id="287848"/>
    <lineage>
        <taxon>Bacteria</taxon>
        <taxon>Bacillati</taxon>
        <taxon>Cyanobacteriota</taxon>
        <taxon>Cyanophyceae</taxon>
        <taxon>Nostocales</taxon>
        <taxon>Nostocaceae</taxon>
    </lineage>
</organism>
<reference evidence="2" key="1">
    <citation type="submission" date="2021-05" db="EMBL/GenBank/DDBJ databases">
        <authorList>
            <person name="Pietrasiak N."/>
            <person name="Ward R."/>
            <person name="Stajich J.E."/>
            <person name="Kurbessoian T."/>
        </authorList>
    </citation>
    <scope>NUCLEOTIDE SEQUENCE</scope>
    <source>
        <strain evidence="2">JT2-VF2</strain>
    </source>
</reference>
<evidence type="ECO:0000256" key="1">
    <source>
        <dbReference type="SAM" id="MobiDB-lite"/>
    </source>
</evidence>